<sequence>MKKIMGTIVASLILFSSVNVFASVKVSSQSIVLDGKDTGIKGYNIEDNNYFKLRDVAALLDGKDAEFNVSYDEDRSAVMINSKSDYKKVEGDLTPLKDSDSEVKVSKHNVYVNGIRHSFSVYTIDGYNYFKLRELGQTIGFDVNFDEKTNSVIIDSKAIEPKSLVKNQVDIKIVEYATSYEDKELDILKDPILDINVFLKNINNNILATKDSGQINGNVQYVKSENIVEVIPLSTKFNGKFTYKPYIRITQDKKSEVFPYEGNFEVAKTLTSRGFDPTSEFKISLGTNISDNFVEYSSFNYK</sequence>
<protein>
    <submittedName>
        <fullName evidence="2">Uncharacterized protein</fullName>
    </submittedName>
</protein>
<dbReference type="EMBL" id="MJIH01000001">
    <property type="protein sequence ID" value="OLR65611.1"/>
    <property type="molecule type" value="Genomic_DNA"/>
</dbReference>
<feature type="chain" id="PRO_5010546653" evidence="1">
    <location>
        <begin position="23"/>
        <end position="302"/>
    </location>
</feature>
<dbReference type="Proteomes" id="UP000187166">
    <property type="component" value="Unassembled WGS sequence"/>
</dbReference>
<evidence type="ECO:0000313" key="3">
    <source>
        <dbReference type="Proteomes" id="UP000187166"/>
    </source>
</evidence>
<reference evidence="2 3" key="1">
    <citation type="journal article" date="2016" name="Appl. Environ. Microbiol.">
        <title>Function and Phylogeny of Bacterial Butyryl Coenzyme A:Acetate Transferases and Their Diversity in the Proximal Colon of Swine.</title>
        <authorList>
            <person name="Trachsel J."/>
            <person name="Bayles D.O."/>
            <person name="Looft T."/>
            <person name="Levine U.Y."/>
            <person name="Allen H.K."/>
        </authorList>
    </citation>
    <scope>NUCLEOTIDE SEQUENCE [LARGE SCALE GENOMIC DNA]</scope>
    <source>
        <strain evidence="2 3">35-6-1</strain>
    </source>
</reference>
<gene>
    <name evidence="2" type="ORF">BIV18_08850</name>
</gene>
<name>A0A1U7M1Q9_9FIRM</name>
<organism evidence="2 3">
    <name type="scientific">Peptoniphilus porci</name>
    <dbReference type="NCBI Taxonomy" id="2652280"/>
    <lineage>
        <taxon>Bacteria</taxon>
        <taxon>Bacillati</taxon>
        <taxon>Bacillota</taxon>
        <taxon>Tissierellia</taxon>
        <taxon>Tissierellales</taxon>
        <taxon>Peptoniphilaceae</taxon>
        <taxon>Peptoniphilus</taxon>
    </lineage>
</organism>
<feature type="signal peptide" evidence="1">
    <location>
        <begin position="1"/>
        <end position="22"/>
    </location>
</feature>
<comment type="caution">
    <text evidence="2">The sequence shown here is derived from an EMBL/GenBank/DDBJ whole genome shotgun (WGS) entry which is preliminary data.</text>
</comment>
<keyword evidence="3" id="KW-1185">Reference proteome</keyword>
<dbReference type="STRING" id="1465756.BIV18_08850"/>
<dbReference type="AlphaFoldDB" id="A0A1U7M1Q9"/>
<proteinExistence type="predicted"/>
<accession>A0A1U7M1Q9</accession>
<evidence type="ECO:0000256" key="1">
    <source>
        <dbReference type="SAM" id="SignalP"/>
    </source>
</evidence>
<keyword evidence="1" id="KW-0732">Signal</keyword>
<evidence type="ECO:0000313" key="2">
    <source>
        <dbReference type="EMBL" id="OLR65611.1"/>
    </source>
</evidence>